<dbReference type="InterPro" id="IPR028978">
    <property type="entry name" value="Chorismate_lyase_/UTRA_dom_sf"/>
</dbReference>
<dbReference type="SUPFAM" id="SSF46785">
    <property type="entry name" value="Winged helix' DNA-binding domain"/>
    <property type="match status" value="1"/>
</dbReference>
<keyword evidence="6" id="KW-1185">Reference proteome</keyword>
<name>A0ABV6GBJ3_9BACI</name>
<keyword evidence="3" id="KW-0804">Transcription</keyword>
<dbReference type="PANTHER" id="PTHR44846:SF1">
    <property type="entry name" value="MANNOSYL-D-GLYCERATE TRANSPORT_METABOLISM SYSTEM REPRESSOR MNGR-RELATED"/>
    <property type="match status" value="1"/>
</dbReference>
<dbReference type="SMART" id="SM00866">
    <property type="entry name" value="UTRA"/>
    <property type="match status" value="1"/>
</dbReference>
<dbReference type="InterPro" id="IPR036388">
    <property type="entry name" value="WH-like_DNA-bd_sf"/>
</dbReference>
<keyword evidence="2" id="KW-0238">DNA-binding</keyword>
<dbReference type="PROSITE" id="PS50949">
    <property type="entry name" value="HTH_GNTR"/>
    <property type="match status" value="1"/>
</dbReference>
<dbReference type="CDD" id="cd07377">
    <property type="entry name" value="WHTH_GntR"/>
    <property type="match status" value="1"/>
</dbReference>
<feature type="domain" description="HTH gntR-type" evidence="4">
    <location>
        <begin position="8"/>
        <end position="76"/>
    </location>
</feature>
<dbReference type="Pfam" id="PF07702">
    <property type="entry name" value="UTRA"/>
    <property type="match status" value="1"/>
</dbReference>
<evidence type="ECO:0000313" key="6">
    <source>
        <dbReference type="Proteomes" id="UP001589854"/>
    </source>
</evidence>
<evidence type="ECO:0000256" key="1">
    <source>
        <dbReference type="ARBA" id="ARBA00023015"/>
    </source>
</evidence>
<dbReference type="InterPro" id="IPR050679">
    <property type="entry name" value="Bact_HTH_transcr_reg"/>
</dbReference>
<sequence>MFKVREESLQHLEIAEYLIKNIRSGTFGVNEKIPSENELCRQFQVNRHTVRQAIARMTNLGWVTPLQGKGCYVNSLTRPIQYVLSSKTRFSENMENNGLKHKSKLLDWKKERPTEEERVNLELSEDEMVYRLEILRYVDEKPISITTTVMPDKEVPFLEAYLNEFKSLYSILLEHYQFRPIRFRSTFQASLPMLRDSELLEIPESIPIVQIESVMNHPSGSPIEYSVARIRGDMHKCLVEF</sequence>
<evidence type="ECO:0000259" key="4">
    <source>
        <dbReference type="PROSITE" id="PS50949"/>
    </source>
</evidence>
<dbReference type="Pfam" id="PF00392">
    <property type="entry name" value="GntR"/>
    <property type="match status" value="1"/>
</dbReference>
<dbReference type="PANTHER" id="PTHR44846">
    <property type="entry name" value="MANNOSYL-D-GLYCERATE TRANSPORT/METABOLISM SYSTEM REPRESSOR MNGR-RELATED"/>
    <property type="match status" value="1"/>
</dbReference>
<proteinExistence type="predicted"/>
<dbReference type="InterPro" id="IPR011663">
    <property type="entry name" value="UTRA"/>
</dbReference>
<dbReference type="RefSeq" id="WP_378931670.1">
    <property type="nucleotide sequence ID" value="NZ_JBHLVO010000003.1"/>
</dbReference>
<accession>A0ABV6GBJ3</accession>
<organism evidence="5 6">
    <name type="scientific">Metabacillus herbersteinensis</name>
    <dbReference type="NCBI Taxonomy" id="283816"/>
    <lineage>
        <taxon>Bacteria</taxon>
        <taxon>Bacillati</taxon>
        <taxon>Bacillota</taxon>
        <taxon>Bacilli</taxon>
        <taxon>Bacillales</taxon>
        <taxon>Bacillaceae</taxon>
        <taxon>Metabacillus</taxon>
    </lineage>
</organism>
<gene>
    <name evidence="5" type="ORF">ACFFIX_06210</name>
</gene>
<dbReference type="SUPFAM" id="SSF64288">
    <property type="entry name" value="Chorismate lyase-like"/>
    <property type="match status" value="1"/>
</dbReference>
<evidence type="ECO:0000256" key="3">
    <source>
        <dbReference type="ARBA" id="ARBA00023163"/>
    </source>
</evidence>
<dbReference type="EMBL" id="JBHLVO010000003">
    <property type="protein sequence ID" value="MFC0271042.1"/>
    <property type="molecule type" value="Genomic_DNA"/>
</dbReference>
<keyword evidence="1" id="KW-0805">Transcription regulation</keyword>
<reference evidence="5 6" key="1">
    <citation type="submission" date="2024-09" db="EMBL/GenBank/DDBJ databases">
        <authorList>
            <person name="Sun Q."/>
            <person name="Mori K."/>
        </authorList>
    </citation>
    <scope>NUCLEOTIDE SEQUENCE [LARGE SCALE GENOMIC DNA]</scope>
    <source>
        <strain evidence="5 6">CCM 7228</strain>
    </source>
</reference>
<dbReference type="InterPro" id="IPR000524">
    <property type="entry name" value="Tscrpt_reg_HTH_GntR"/>
</dbReference>
<protein>
    <submittedName>
        <fullName evidence="5">GntR family transcriptional regulator</fullName>
    </submittedName>
</protein>
<comment type="caution">
    <text evidence="5">The sequence shown here is derived from an EMBL/GenBank/DDBJ whole genome shotgun (WGS) entry which is preliminary data.</text>
</comment>
<evidence type="ECO:0000313" key="5">
    <source>
        <dbReference type="EMBL" id="MFC0271042.1"/>
    </source>
</evidence>
<dbReference type="Gene3D" id="1.10.10.10">
    <property type="entry name" value="Winged helix-like DNA-binding domain superfamily/Winged helix DNA-binding domain"/>
    <property type="match status" value="1"/>
</dbReference>
<evidence type="ECO:0000256" key="2">
    <source>
        <dbReference type="ARBA" id="ARBA00023125"/>
    </source>
</evidence>
<dbReference type="Proteomes" id="UP001589854">
    <property type="component" value="Unassembled WGS sequence"/>
</dbReference>
<dbReference type="InterPro" id="IPR036390">
    <property type="entry name" value="WH_DNA-bd_sf"/>
</dbReference>
<dbReference type="SMART" id="SM00345">
    <property type="entry name" value="HTH_GNTR"/>
    <property type="match status" value="1"/>
</dbReference>
<dbReference type="PRINTS" id="PR00035">
    <property type="entry name" value="HTHGNTR"/>
</dbReference>
<dbReference type="Gene3D" id="3.40.1410.10">
    <property type="entry name" value="Chorismate lyase-like"/>
    <property type="match status" value="1"/>
</dbReference>